<reference evidence="2" key="1">
    <citation type="submission" date="2021-01" db="UniProtKB">
        <authorList>
            <consortium name="EnsemblPlants"/>
        </authorList>
    </citation>
    <scope>IDENTIFICATION</scope>
</reference>
<organism evidence="2 3">
    <name type="scientific">Kalanchoe fedtschenkoi</name>
    <name type="common">Lavender scallops</name>
    <name type="synonym">South American air plant</name>
    <dbReference type="NCBI Taxonomy" id="63787"/>
    <lineage>
        <taxon>Eukaryota</taxon>
        <taxon>Viridiplantae</taxon>
        <taxon>Streptophyta</taxon>
        <taxon>Embryophyta</taxon>
        <taxon>Tracheophyta</taxon>
        <taxon>Spermatophyta</taxon>
        <taxon>Magnoliopsida</taxon>
        <taxon>eudicotyledons</taxon>
        <taxon>Gunneridae</taxon>
        <taxon>Pentapetalae</taxon>
        <taxon>Saxifragales</taxon>
        <taxon>Crassulaceae</taxon>
        <taxon>Kalanchoe</taxon>
    </lineage>
</organism>
<dbReference type="PANTHER" id="PTHR31003">
    <property type="entry name" value="MYB FAMILY TRANSCRIPTION FACTOR"/>
    <property type="match status" value="1"/>
</dbReference>
<accession>A0A7N0V4B1</accession>
<proteinExistence type="predicted"/>
<dbReference type="Gramene" id="Kaladp0096s0025.1.v1.1">
    <property type="protein sequence ID" value="Kaladp0096s0025.1.v1.1.CDS.1"/>
    <property type="gene ID" value="Kaladp0096s0025.v1.1"/>
</dbReference>
<feature type="compositionally biased region" description="Basic and acidic residues" evidence="1">
    <location>
        <begin position="47"/>
        <end position="69"/>
    </location>
</feature>
<dbReference type="GO" id="GO:0005634">
    <property type="term" value="C:nucleus"/>
    <property type="evidence" value="ECO:0007669"/>
    <property type="project" value="UniProtKB-SubCell"/>
</dbReference>
<name>A0A7N0V4B1_KALFE</name>
<keyword evidence="3" id="KW-1185">Reference proteome</keyword>
<dbReference type="InterPro" id="IPR044787">
    <property type="entry name" value="HHO5-like"/>
</dbReference>
<dbReference type="EnsemblPlants" id="Kaladp0096s0025.1.v1.1">
    <property type="protein sequence ID" value="Kaladp0096s0025.1.v1.1.CDS.1"/>
    <property type="gene ID" value="Kaladp0096s0025.v1.1"/>
</dbReference>
<sequence length="89" mass="10232">MSRSLLRQASCRFLAADRPRAVALDAFKPFNKEKSAEKSHGQNNESSRSDTKESQKNGGSKKEDKEGSSQRKQRRSWSQDLHRRFLHSL</sequence>
<dbReference type="Proteomes" id="UP000594263">
    <property type="component" value="Unplaced"/>
</dbReference>
<feature type="region of interest" description="Disordered" evidence="1">
    <location>
        <begin position="29"/>
        <end position="89"/>
    </location>
</feature>
<evidence type="ECO:0000256" key="1">
    <source>
        <dbReference type="SAM" id="MobiDB-lite"/>
    </source>
</evidence>
<evidence type="ECO:0000313" key="2">
    <source>
        <dbReference type="EnsemblPlants" id="Kaladp0096s0025.1.v1.1.CDS.1"/>
    </source>
</evidence>
<dbReference type="GO" id="GO:0003700">
    <property type="term" value="F:DNA-binding transcription factor activity"/>
    <property type="evidence" value="ECO:0007669"/>
    <property type="project" value="InterPro"/>
</dbReference>
<evidence type="ECO:0000313" key="3">
    <source>
        <dbReference type="Proteomes" id="UP000594263"/>
    </source>
</evidence>
<feature type="compositionally biased region" description="Basic and acidic residues" evidence="1">
    <location>
        <begin position="30"/>
        <end position="40"/>
    </location>
</feature>
<dbReference type="AlphaFoldDB" id="A0A7N0V4B1"/>
<dbReference type="PANTHER" id="PTHR31003:SF16">
    <property type="entry name" value="TRANSCRIPTION FACTOR HHO2"/>
    <property type="match status" value="1"/>
</dbReference>
<dbReference type="GO" id="GO:0003677">
    <property type="term" value="F:DNA binding"/>
    <property type="evidence" value="ECO:0007669"/>
    <property type="project" value="UniProtKB-KW"/>
</dbReference>
<protein>
    <submittedName>
        <fullName evidence="2">Uncharacterized protein</fullName>
    </submittedName>
</protein>